<reference evidence="1" key="2">
    <citation type="journal article" date="2015" name="Data Brief">
        <title>Shoot transcriptome of the giant reed, Arundo donax.</title>
        <authorList>
            <person name="Barrero R.A."/>
            <person name="Guerrero F.D."/>
            <person name="Moolhuijzen P."/>
            <person name="Goolsby J.A."/>
            <person name="Tidwell J."/>
            <person name="Bellgard S.E."/>
            <person name="Bellgard M.I."/>
        </authorList>
    </citation>
    <scope>NUCLEOTIDE SEQUENCE</scope>
    <source>
        <tissue evidence="1">Shoot tissue taken approximately 20 cm above the soil surface</tissue>
    </source>
</reference>
<dbReference type="EMBL" id="GBRH01257262">
    <property type="protein sequence ID" value="JAD40633.1"/>
    <property type="molecule type" value="Transcribed_RNA"/>
</dbReference>
<name>A0A0A8ZSK1_ARUDO</name>
<evidence type="ECO:0000313" key="1">
    <source>
        <dbReference type="EMBL" id="JAD40633.1"/>
    </source>
</evidence>
<reference evidence="1" key="1">
    <citation type="submission" date="2014-09" db="EMBL/GenBank/DDBJ databases">
        <authorList>
            <person name="Magalhaes I.L.F."/>
            <person name="Oliveira U."/>
            <person name="Santos F.R."/>
            <person name="Vidigal T.H.D.A."/>
            <person name="Brescovit A.D."/>
            <person name="Santos A.J."/>
        </authorList>
    </citation>
    <scope>NUCLEOTIDE SEQUENCE</scope>
    <source>
        <tissue evidence="1">Shoot tissue taken approximately 20 cm above the soil surface</tissue>
    </source>
</reference>
<dbReference type="AlphaFoldDB" id="A0A0A8ZSK1"/>
<sequence length="34" mass="3710">MIPMAMGMVLDVVSFVSANSIVKGYVKHKFAQLP</sequence>
<organism evidence="1">
    <name type="scientific">Arundo donax</name>
    <name type="common">Giant reed</name>
    <name type="synonym">Donax arundinaceus</name>
    <dbReference type="NCBI Taxonomy" id="35708"/>
    <lineage>
        <taxon>Eukaryota</taxon>
        <taxon>Viridiplantae</taxon>
        <taxon>Streptophyta</taxon>
        <taxon>Embryophyta</taxon>
        <taxon>Tracheophyta</taxon>
        <taxon>Spermatophyta</taxon>
        <taxon>Magnoliopsida</taxon>
        <taxon>Liliopsida</taxon>
        <taxon>Poales</taxon>
        <taxon>Poaceae</taxon>
        <taxon>PACMAD clade</taxon>
        <taxon>Arundinoideae</taxon>
        <taxon>Arundineae</taxon>
        <taxon>Arundo</taxon>
    </lineage>
</organism>
<proteinExistence type="predicted"/>
<accession>A0A0A8ZSK1</accession>
<protein>
    <submittedName>
        <fullName evidence="1">Uncharacterized protein</fullName>
    </submittedName>
</protein>